<organism evidence="1 2">
    <name type="scientific">Trichinella nativa</name>
    <dbReference type="NCBI Taxonomy" id="6335"/>
    <lineage>
        <taxon>Eukaryota</taxon>
        <taxon>Metazoa</taxon>
        <taxon>Ecdysozoa</taxon>
        <taxon>Nematoda</taxon>
        <taxon>Enoplea</taxon>
        <taxon>Dorylaimia</taxon>
        <taxon>Trichinellida</taxon>
        <taxon>Trichinellidae</taxon>
        <taxon>Trichinella</taxon>
    </lineage>
</organism>
<name>A0A0V1KJI3_9BILA</name>
<proteinExistence type="predicted"/>
<reference evidence="1 2" key="1">
    <citation type="submission" date="2015-05" db="EMBL/GenBank/DDBJ databases">
        <title>Evolution of Trichinella species and genotypes.</title>
        <authorList>
            <person name="Korhonen P.K."/>
            <person name="Edoardo P."/>
            <person name="Giuseppe L.R."/>
            <person name="Gasser R.B."/>
        </authorList>
    </citation>
    <scope>NUCLEOTIDE SEQUENCE [LARGE SCALE GENOMIC DNA]</scope>
    <source>
        <strain evidence="1">ISS10</strain>
    </source>
</reference>
<evidence type="ECO:0000313" key="1">
    <source>
        <dbReference type="EMBL" id="KRZ47408.1"/>
    </source>
</evidence>
<comment type="caution">
    <text evidence="1">The sequence shown here is derived from an EMBL/GenBank/DDBJ whole genome shotgun (WGS) entry which is preliminary data.</text>
</comment>
<evidence type="ECO:0000313" key="2">
    <source>
        <dbReference type="Proteomes" id="UP000054721"/>
    </source>
</evidence>
<sequence length="43" mass="5123">MNTTKIHRFKSKTSKLIDLSGKKWKTSKLNELIRNHQKLNDIK</sequence>
<keyword evidence="2" id="KW-1185">Reference proteome</keyword>
<dbReference type="AlphaFoldDB" id="A0A0V1KJI3"/>
<gene>
    <name evidence="1" type="ORF">T02_15521</name>
</gene>
<accession>A0A0V1KJI3</accession>
<protein>
    <submittedName>
        <fullName evidence="1">Uncharacterized protein</fullName>
    </submittedName>
</protein>
<dbReference type="Proteomes" id="UP000054721">
    <property type="component" value="Unassembled WGS sequence"/>
</dbReference>
<dbReference type="EMBL" id="JYDW01000829">
    <property type="protein sequence ID" value="KRZ47408.1"/>
    <property type="molecule type" value="Genomic_DNA"/>
</dbReference>